<evidence type="ECO:0000256" key="4">
    <source>
        <dbReference type="PROSITE-ProRule" id="PRU00335"/>
    </source>
</evidence>
<accession>A0ABV5CLK1</accession>
<keyword evidence="3" id="KW-0804">Transcription</keyword>
<dbReference type="Pfam" id="PF00440">
    <property type="entry name" value="TetR_N"/>
    <property type="match status" value="1"/>
</dbReference>
<organism evidence="7 8">
    <name type="scientific">Polymorphospora lycopeni</name>
    <dbReference type="NCBI Taxonomy" id="3140240"/>
    <lineage>
        <taxon>Bacteria</taxon>
        <taxon>Bacillati</taxon>
        <taxon>Actinomycetota</taxon>
        <taxon>Actinomycetes</taxon>
        <taxon>Micromonosporales</taxon>
        <taxon>Micromonosporaceae</taxon>
        <taxon>Polymorphospora</taxon>
    </lineage>
</organism>
<evidence type="ECO:0000259" key="6">
    <source>
        <dbReference type="PROSITE" id="PS50977"/>
    </source>
</evidence>
<dbReference type="PANTHER" id="PTHR30055">
    <property type="entry name" value="HTH-TYPE TRANSCRIPTIONAL REGULATOR RUTR"/>
    <property type="match status" value="1"/>
</dbReference>
<dbReference type="InterPro" id="IPR050109">
    <property type="entry name" value="HTH-type_TetR-like_transc_reg"/>
</dbReference>
<proteinExistence type="predicted"/>
<keyword evidence="8" id="KW-1185">Reference proteome</keyword>
<evidence type="ECO:0000256" key="2">
    <source>
        <dbReference type="ARBA" id="ARBA00023125"/>
    </source>
</evidence>
<dbReference type="Gene3D" id="1.10.357.10">
    <property type="entry name" value="Tetracycline Repressor, domain 2"/>
    <property type="match status" value="1"/>
</dbReference>
<dbReference type="PANTHER" id="PTHR30055:SF234">
    <property type="entry name" value="HTH-TYPE TRANSCRIPTIONAL REGULATOR BETI"/>
    <property type="match status" value="1"/>
</dbReference>
<feature type="domain" description="HTH tetR-type" evidence="6">
    <location>
        <begin position="8"/>
        <end position="68"/>
    </location>
</feature>
<dbReference type="EMBL" id="JBCGDC010000004">
    <property type="protein sequence ID" value="MFB6391906.1"/>
    <property type="molecule type" value="Genomic_DNA"/>
</dbReference>
<protein>
    <submittedName>
        <fullName evidence="7">TetR family transcriptional regulator</fullName>
    </submittedName>
</protein>
<evidence type="ECO:0000313" key="7">
    <source>
        <dbReference type="EMBL" id="MFB6391906.1"/>
    </source>
</evidence>
<dbReference type="CDD" id="cd00569">
    <property type="entry name" value="HTH_Hin_like"/>
    <property type="match status" value="1"/>
</dbReference>
<evidence type="ECO:0000256" key="3">
    <source>
        <dbReference type="ARBA" id="ARBA00023163"/>
    </source>
</evidence>
<feature type="DNA-binding region" description="H-T-H motif" evidence="4">
    <location>
        <begin position="31"/>
        <end position="50"/>
    </location>
</feature>
<feature type="compositionally biased region" description="Basic and acidic residues" evidence="5">
    <location>
        <begin position="180"/>
        <end position="193"/>
    </location>
</feature>
<feature type="region of interest" description="Disordered" evidence="5">
    <location>
        <begin position="180"/>
        <end position="199"/>
    </location>
</feature>
<dbReference type="Proteomes" id="UP001582793">
    <property type="component" value="Unassembled WGS sequence"/>
</dbReference>
<comment type="caution">
    <text evidence="7">The sequence shown here is derived from an EMBL/GenBank/DDBJ whole genome shotgun (WGS) entry which is preliminary data.</text>
</comment>
<dbReference type="Pfam" id="PF02796">
    <property type="entry name" value="HTH_7"/>
    <property type="match status" value="1"/>
</dbReference>
<dbReference type="PROSITE" id="PS50977">
    <property type="entry name" value="HTH_TETR_2"/>
    <property type="match status" value="1"/>
</dbReference>
<dbReference type="PRINTS" id="PR00455">
    <property type="entry name" value="HTHTETR"/>
</dbReference>
<evidence type="ECO:0000313" key="8">
    <source>
        <dbReference type="Proteomes" id="UP001582793"/>
    </source>
</evidence>
<evidence type="ECO:0000256" key="1">
    <source>
        <dbReference type="ARBA" id="ARBA00023015"/>
    </source>
</evidence>
<keyword evidence="1" id="KW-0805">Transcription regulation</keyword>
<gene>
    <name evidence="7" type="ORF">AAFH96_02145</name>
</gene>
<evidence type="ECO:0000256" key="5">
    <source>
        <dbReference type="SAM" id="MobiDB-lite"/>
    </source>
</evidence>
<dbReference type="Gene3D" id="1.10.10.60">
    <property type="entry name" value="Homeodomain-like"/>
    <property type="match status" value="1"/>
</dbReference>
<dbReference type="RefSeq" id="WP_375732813.1">
    <property type="nucleotide sequence ID" value="NZ_JBCGDC010000004.1"/>
</dbReference>
<dbReference type="InterPro" id="IPR001647">
    <property type="entry name" value="HTH_TetR"/>
</dbReference>
<name>A0ABV5CLK1_9ACTN</name>
<dbReference type="InterPro" id="IPR009057">
    <property type="entry name" value="Homeodomain-like_sf"/>
</dbReference>
<keyword evidence="2 4" id="KW-0238">DNA-binding</keyword>
<dbReference type="SUPFAM" id="SSF46689">
    <property type="entry name" value="Homeodomain-like"/>
    <property type="match status" value="2"/>
</dbReference>
<reference evidence="7 8" key="1">
    <citation type="submission" date="2024-04" db="EMBL/GenBank/DDBJ databases">
        <title>Polymorphospora sp. isolated from Baiyangdian Lake in Xiong'an New Area.</title>
        <authorList>
            <person name="Zhang X."/>
            <person name="Liu J."/>
        </authorList>
    </citation>
    <scope>NUCLEOTIDE SEQUENCE [LARGE SCALE GENOMIC DNA]</scope>
    <source>
        <strain evidence="7 8">2-325</strain>
    </source>
</reference>
<sequence>MDTTAPATDTRSRILRAAAALFVRKGYQRTSLREIADSLRLTKAAILYHFPTKEHLAGELVEPFVADLEAVAAHAARQPPGPRRWAMIEGWLDTLLKHREPLGMLVNDIAILNRNSVYRRILAVATQANELVAGPDADQRERVRATQAIAMVSDPIVFYTDADTATLREDMLDGVHRLLEGEPRPAARAGDRTRRGRPPALSAADIASARAMHATGTHTVDEIAAKFGVGRATLYRHLNRD</sequence>
<dbReference type="InterPro" id="IPR006120">
    <property type="entry name" value="Resolvase_HTH_dom"/>
</dbReference>